<evidence type="ECO:0000313" key="3">
    <source>
        <dbReference type="EMBL" id="JAC92132.1"/>
    </source>
</evidence>
<feature type="domain" description="Reverse transcriptase" evidence="2">
    <location>
        <begin position="1"/>
        <end position="107"/>
    </location>
</feature>
<feature type="chain" id="PRO_5001866550" evidence="1">
    <location>
        <begin position="21"/>
        <end position="392"/>
    </location>
</feature>
<dbReference type="EMBL" id="GBIH01002578">
    <property type="protein sequence ID" value="JAC92132.1"/>
    <property type="molecule type" value="mRNA"/>
</dbReference>
<feature type="signal peptide" evidence="1">
    <location>
        <begin position="1"/>
        <end position="20"/>
    </location>
</feature>
<name>A0A090X7M1_IXORI</name>
<accession>A0A090X7M1</accession>
<dbReference type="AlphaFoldDB" id="A0A090X7M1"/>
<reference evidence="3" key="1">
    <citation type="journal article" date="2015" name="PLoS Negl. Trop. Dis.">
        <title>Deep Sequencing Analysis of the Ixodes ricinus Haemocytome.</title>
        <authorList>
            <person name="Kotsyfakis M."/>
            <person name="Kopacek P."/>
            <person name="Franta Z."/>
            <person name="Pedra J.H."/>
            <person name="Ribeiro J.M."/>
        </authorList>
    </citation>
    <scope>NUCLEOTIDE SEQUENCE</scope>
</reference>
<organism evidence="3">
    <name type="scientific">Ixodes ricinus</name>
    <name type="common">Common tick</name>
    <name type="synonym">Acarus ricinus</name>
    <dbReference type="NCBI Taxonomy" id="34613"/>
    <lineage>
        <taxon>Eukaryota</taxon>
        <taxon>Metazoa</taxon>
        <taxon>Ecdysozoa</taxon>
        <taxon>Arthropoda</taxon>
        <taxon>Chelicerata</taxon>
        <taxon>Arachnida</taxon>
        <taxon>Acari</taxon>
        <taxon>Parasitiformes</taxon>
        <taxon>Ixodida</taxon>
        <taxon>Ixodoidea</taxon>
        <taxon>Ixodidae</taxon>
        <taxon>Ixodinae</taxon>
        <taxon>Ixodes</taxon>
    </lineage>
</organism>
<evidence type="ECO:0000256" key="1">
    <source>
        <dbReference type="SAM" id="SignalP"/>
    </source>
</evidence>
<dbReference type="InterPro" id="IPR000477">
    <property type="entry name" value="RT_dom"/>
</dbReference>
<proteinExistence type="evidence at transcript level"/>
<protein>
    <submittedName>
        <fullName evidence="3">Putative tick transposon</fullName>
    </submittedName>
</protein>
<sequence length="392" mass="45523">MSSLLFCLYLEPLCLSVIRSEHVKGYTMGNVEVKVLAYADDVAFFCQDKTSISKVLDLCKIFCDATGASINKNKCLGIWYGQRGDVPVFFEGIHWTCSPGRYLGAPLDHMEKSSPYWEGVIEDLKERTRKWRGRNMSIFTRASACNIFLTAKLWYVLQVLYCARHNIQKMHRVFALFIWQCAGEPMRRDNLFLRPLKGGLGLSHLFLRQLVSRFIFMRDQRHPLLQVMFQMKLTSHMPEFYVSSVIGSPAKMVGFVKEVVAAFRFLSVRYSLEYLATVKRRTLYRHLLESVFPVPLYRSLYENGPGKDVLCRVKKMRIPPTAKSFFFRLHSGTLPVKTWLWERGLPVPGGVNCPLCKVPETVEQSFLYCWDAVFLWDVLKRYFEERISHNTL</sequence>
<evidence type="ECO:0000259" key="2">
    <source>
        <dbReference type="PROSITE" id="PS50878"/>
    </source>
</evidence>
<dbReference type="Pfam" id="PF00078">
    <property type="entry name" value="RVT_1"/>
    <property type="match status" value="1"/>
</dbReference>
<keyword evidence="1" id="KW-0732">Signal</keyword>
<dbReference type="PROSITE" id="PS50878">
    <property type="entry name" value="RT_POL"/>
    <property type="match status" value="1"/>
</dbReference>